<protein>
    <submittedName>
        <fullName evidence="1">Alpha/Beta hydrolase protein</fullName>
    </submittedName>
</protein>
<proteinExistence type="predicted"/>
<dbReference type="Proteomes" id="UP001497700">
    <property type="component" value="Unassembled WGS sequence"/>
</dbReference>
<evidence type="ECO:0000313" key="1">
    <source>
        <dbReference type="EMBL" id="KAI4861860.1"/>
    </source>
</evidence>
<reference evidence="1 2" key="1">
    <citation type="journal article" date="2022" name="New Phytol.">
        <title>Ecological generalism drives hyperdiversity of secondary metabolite gene clusters in xylarialean endophytes.</title>
        <authorList>
            <person name="Franco M.E.E."/>
            <person name="Wisecaver J.H."/>
            <person name="Arnold A.E."/>
            <person name="Ju Y.M."/>
            <person name="Slot J.C."/>
            <person name="Ahrendt S."/>
            <person name="Moore L.P."/>
            <person name="Eastman K.E."/>
            <person name="Scott K."/>
            <person name="Konkel Z."/>
            <person name="Mondo S.J."/>
            <person name="Kuo A."/>
            <person name="Hayes R.D."/>
            <person name="Haridas S."/>
            <person name="Andreopoulos B."/>
            <person name="Riley R."/>
            <person name="LaButti K."/>
            <person name="Pangilinan J."/>
            <person name="Lipzen A."/>
            <person name="Amirebrahimi M."/>
            <person name="Yan J."/>
            <person name="Adam C."/>
            <person name="Keymanesh K."/>
            <person name="Ng V."/>
            <person name="Louie K."/>
            <person name="Northen T."/>
            <person name="Drula E."/>
            <person name="Henrissat B."/>
            <person name="Hsieh H.M."/>
            <person name="Youens-Clark K."/>
            <person name="Lutzoni F."/>
            <person name="Miadlikowska J."/>
            <person name="Eastwood D.C."/>
            <person name="Hamelin R.C."/>
            <person name="Grigoriev I.V."/>
            <person name="U'Ren J.M."/>
        </authorList>
    </citation>
    <scope>NUCLEOTIDE SEQUENCE [LARGE SCALE GENOMIC DNA]</scope>
    <source>
        <strain evidence="1 2">CBS 119005</strain>
    </source>
</reference>
<name>A0ACB9YSW4_9PEZI</name>
<keyword evidence="1" id="KW-0378">Hydrolase</keyword>
<accession>A0ACB9YSW4</accession>
<gene>
    <name evidence="1" type="ORF">F4820DRAFT_460658</name>
</gene>
<evidence type="ECO:0000313" key="2">
    <source>
        <dbReference type="Proteomes" id="UP001497700"/>
    </source>
</evidence>
<organism evidence="1 2">
    <name type="scientific">Hypoxylon rubiginosum</name>
    <dbReference type="NCBI Taxonomy" id="110542"/>
    <lineage>
        <taxon>Eukaryota</taxon>
        <taxon>Fungi</taxon>
        <taxon>Dikarya</taxon>
        <taxon>Ascomycota</taxon>
        <taxon>Pezizomycotina</taxon>
        <taxon>Sordariomycetes</taxon>
        <taxon>Xylariomycetidae</taxon>
        <taxon>Xylariales</taxon>
        <taxon>Hypoxylaceae</taxon>
        <taxon>Hypoxylon</taxon>
    </lineage>
</organism>
<dbReference type="EMBL" id="MU393540">
    <property type="protein sequence ID" value="KAI4861860.1"/>
    <property type="molecule type" value="Genomic_DNA"/>
</dbReference>
<comment type="caution">
    <text evidence="1">The sequence shown here is derived from an EMBL/GenBank/DDBJ whole genome shotgun (WGS) entry which is preliminary data.</text>
</comment>
<keyword evidence="2" id="KW-1185">Reference proteome</keyword>
<sequence>MSAYPTVEGQVPFEAPNSGRPCSTWYKVVGDLEQSTNYPLIALHGGPGAGHEYLASLMDLVEQYSIPILFYDQIGCGRSTHLRDKMGDADFWTFDLFIAELDNLIDHLHLRSRGFCILGQSWGGMLAGMYAARRPEGLRKLVIAGSPASFPLFVEGGKRLRAALPSDIQKALEEGDRTGNFDTPEYERASAIFYAQHVCRVSPLPGPVQQAFANLKDDHTAYNTMQGPSEIVVDGSLKDWDGSEQAKNINVSTLLLNGRYDEVSELCVEPWFRSIPRIKWVVFENSSHMAHWEERERYMQLVGRFLTSY</sequence>